<evidence type="ECO:0000256" key="9">
    <source>
        <dbReference type="RuleBase" id="RU364151"/>
    </source>
</evidence>
<proteinExistence type="inferred from homology"/>
<dbReference type="PANTHER" id="PTHR28270">
    <property type="entry name" value="MEDIATOR OF RNA POLYMERASE II TRANSCRIPTION SUBUNIT 19"/>
    <property type="match status" value="1"/>
</dbReference>
<evidence type="ECO:0000256" key="10">
    <source>
        <dbReference type="SAM" id="MobiDB-lite"/>
    </source>
</evidence>
<dbReference type="STRING" id="683960.A0A1E3NWT9"/>
<evidence type="ECO:0000313" key="12">
    <source>
        <dbReference type="Proteomes" id="UP000094112"/>
    </source>
</evidence>
<dbReference type="PANTHER" id="PTHR28270:SF1">
    <property type="entry name" value="MEDIATOR OF RNA POLYMERASE II TRANSCRIPTION SUBUNIT 19"/>
    <property type="match status" value="1"/>
</dbReference>
<dbReference type="OrthoDB" id="2160599at2759"/>
<dbReference type="Pfam" id="PF08633">
    <property type="entry name" value="Rox3"/>
    <property type="match status" value="1"/>
</dbReference>
<keyword evidence="4 9" id="KW-0805">Transcription regulation</keyword>
<dbReference type="GO" id="GO:0003712">
    <property type="term" value="F:transcription coregulator activity"/>
    <property type="evidence" value="ECO:0007669"/>
    <property type="project" value="InterPro"/>
</dbReference>
<dbReference type="GO" id="GO:0006357">
    <property type="term" value="P:regulation of transcription by RNA polymerase II"/>
    <property type="evidence" value="ECO:0007669"/>
    <property type="project" value="InterPro"/>
</dbReference>
<dbReference type="AlphaFoldDB" id="A0A1E3NWT9"/>
<dbReference type="InterPro" id="IPR013942">
    <property type="entry name" value="Mediator_Med19_fun"/>
</dbReference>
<dbReference type="GO" id="GO:0070847">
    <property type="term" value="C:core mediator complex"/>
    <property type="evidence" value="ECO:0007669"/>
    <property type="project" value="TreeGrafter"/>
</dbReference>
<dbReference type="GO" id="GO:0016592">
    <property type="term" value="C:mediator complex"/>
    <property type="evidence" value="ECO:0007669"/>
    <property type="project" value="InterPro"/>
</dbReference>
<evidence type="ECO:0000256" key="6">
    <source>
        <dbReference type="ARBA" id="ARBA00023163"/>
    </source>
</evidence>
<organism evidence="11 12">
    <name type="scientific">Wickerhamomyces anomalus (strain ATCC 58044 / CBS 1984 / NCYC 433 / NRRL Y-366-8)</name>
    <name type="common">Yeast</name>
    <name type="synonym">Hansenula anomala</name>
    <dbReference type="NCBI Taxonomy" id="683960"/>
    <lineage>
        <taxon>Eukaryota</taxon>
        <taxon>Fungi</taxon>
        <taxon>Dikarya</taxon>
        <taxon>Ascomycota</taxon>
        <taxon>Saccharomycotina</taxon>
        <taxon>Saccharomycetes</taxon>
        <taxon>Phaffomycetales</taxon>
        <taxon>Wickerhamomycetaceae</taxon>
        <taxon>Wickerhamomyces</taxon>
    </lineage>
</organism>
<name>A0A1E3NWT9_WICAA</name>
<feature type="region of interest" description="Disordered" evidence="10">
    <location>
        <begin position="128"/>
        <end position="156"/>
    </location>
</feature>
<comment type="subunit">
    <text evidence="9">Component of the Mediator complex.</text>
</comment>
<evidence type="ECO:0000256" key="4">
    <source>
        <dbReference type="ARBA" id="ARBA00023015"/>
    </source>
</evidence>
<keyword evidence="5 9" id="KW-0010">Activator</keyword>
<comment type="subcellular location">
    <subcellularLocation>
        <location evidence="1 9">Nucleus</location>
    </subcellularLocation>
</comment>
<gene>
    <name evidence="9" type="primary">MED19</name>
    <name evidence="11" type="ORF">WICANDRAFT_97023</name>
</gene>
<evidence type="ECO:0000256" key="8">
    <source>
        <dbReference type="ARBA" id="ARBA00032018"/>
    </source>
</evidence>
<evidence type="ECO:0000256" key="5">
    <source>
        <dbReference type="ARBA" id="ARBA00023159"/>
    </source>
</evidence>
<evidence type="ECO:0000256" key="7">
    <source>
        <dbReference type="ARBA" id="ARBA00023242"/>
    </source>
</evidence>
<protein>
    <recommendedName>
        <fullName evidence="3 9">Mediator of RNA polymerase II transcription subunit 19</fullName>
    </recommendedName>
    <alternativeName>
        <fullName evidence="8 9">Mediator complex subunit 19</fullName>
    </alternativeName>
</protein>
<reference evidence="11 12" key="1">
    <citation type="journal article" date="2016" name="Proc. Natl. Acad. Sci. U.S.A.">
        <title>Comparative genomics of biotechnologically important yeasts.</title>
        <authorList>
            <person name="Riley R."/>
            <person name="Haridas S."/>
            <person name="Wolfe K.H."/>
            <person name="Lopes M.R."/>
            <person name="Hittinger C.T."/>
            <person name="Goeker M."/>
            <person name="Salamov A.A."/>
            <person name="Wisecaver J.H."/>
            <person name="Long T.M."/>
            <person name="Calvey C.H."/>
            <person name="Aerts A.L."/>
            <person name="Barry K.W."/>
            <person name="Choi C."/>
            <person name="Clum A."/>
            <person name="Coughlan A.Y."/>
            <person name="Deshpande S."/>
            <person name="Douglass A.P."/>
            <person name="Hanson S.J."/>
            <person name="Klenk H.-P."/>
            <person name="LaButti K.M."/>
            <person name="Lapidus A."/>
            <person name="Lindquist E.A."/>
            <person name="Lipzen A.M."/>
            <person name="Meier-Kolthoff J.P."/>
            <person name="Ohm R.A."/>
            <person name="Otillar R.P."/>
            <person name="Pangilinan J.L."/>
            <person name="Peng Y."/>
            <person name="Rokas A."/>
            <person name="Rosa C.A."/>
            <person name="Scheuner C."/>
            <person name="Sibirny A.A."/>
            <person name="Slot J.C."/>
            <person name="Stielow J.B."/>
            <person name="Sun H."/>
            <person name="Kurtzman C.P."/>
            <person name="Blackwell M."/>
            <person name="Grigoriev I.V."/>
            <person name="Jeffries T.W."/>
        </authorList>
    </citation>
    <scope>NUCLEOTIDE SEQUENCE [LARGE SCALE GENOMIC DNA]</scope>
    <source>
        <strain evidence="12">ATCC 58044 / CBS 1984 / NCYC 433 / NRRL Y-366-8</strain>
    </source>
</reference>
<evidence type="ECO:0000256" key="1">
    <source>
        <dbReference type="ARBA" id="ARBA00004123"/>
    </source>
</evidence>
<evidence type="ECO:0000313" key="11">
    <source>
        <dbReference type="EMBL" id="ODQ57631.1"/>
    </source>
</evidence>
<comment type="similarity">
    <text evidence="2 9">Belongs to the Mediator complex subunit 19 family.</text>
</comment>
<keyword evidence="6 9" id="KW-0804">Transcription</keyword>
<comment type="function">
    <text evidence="9">Component of the Mediator complex, a coactivator involved in the regulated transcription of nearly all RNA polymerase II-dependent genes. Mediator functions as a bridge to convey information from gene-specific regulatory proteins to the basal RNA polymerase II transcription machinery. Mediator is recruited to promoters by direct interactions with regulatory proteins and serves as a scaffold for the assembly of a functional preinitiation complex with RNA polymerase II and the general transcription factors.</text>
</comment>
<keyword evidence="7 9" id="KW-0539">Nucleus</keyword>
<accession>A0A1E3NWT9</accession>
<dbReference type="EMBL" id="KV454213">
    <property type="protein sequence ID" value="ODQ57631.1"/>
    <property type="molecule type" value="Genomic_DNA"/>
</dbReference>
<sequence length="156" mass="17632">MSDVNQTNPYYYYVDPNVQYTKSKPHPTENLIDLYNLSGIANSVARLNEDGTKGVKLRKSYKAHINDLLGKHVILPKDRTISPIVFAPEREGAPIQIKKIDEQFLRSYLNFDKTSEDGIPGFDPVNLALGGEVGQGTKRKQKKGNEEDTKRRKLDV</sequence>
<dbReference type="Proteomes" id="UP000094112">
    <property type="component" value="Unassembled WGS sequence"/>
</dbReference>
<evidence type="ECO:0000256" key="3">
    <source>
        <dbReference type="ARBA" id="ARBA00019615"/>
    </source>
</evidence>
<keyword evidence="12" id="KW-1185">Reference proteome</keyword>
<feature type="compositionally biased region" description="Basic and acidic residues" evidence="10">
    <location>
        <begin position="143"/>
        <end position="156"/>
    </location>
</feature>
<evidence type="ECO:0000256" key="2">
    <source>
        <dbReference type="ARBA" id="ARBA00009259"/>
    </source>
</evidence>